<evidence type="ECO:0000313" key="1">
    <source>
        <dbReference type="EMBL" id="KKL11356.1"/>
    </source>
</evidence>
<dbReference type="AlphaFoldDB" id="A0A0F9D0L3"/>
<dbReference type="EMBL" id="LAZR01041689">
    <property type="protein sequence ID" value="KKL11356.1"/>
    <property type="molecule type" value="Genomic_DNA"/>
</dbReference>
<protein>
    <submittedName>
        <fullName evidence="1">Uncharacterized protein</fullName>
    </submittedName>
</protein>
<sequence length="74" mass="8647">MPGKGQKAVTVSEEIYERVRREVEAGRERSIAKTFVKAVEYYLGEKENLRTEFVTDVSWLLDKVRELREPSQKS</sequence>
<name>A0A0F9D0L3_9ZZZZ</name>
<accession>A0A0F9D0L3</accession>
<organism evidence="1">
    <name type="scientific">marine sediment metagenome</name>
    <dbReference type="NCBI Taxonomy" id="412755"/>
    <lineage>
        <taxon>unclassified sequences</taxon>
        <taxon>metagenomes</taxon>
        <taxon>ecological metagenomes</taxon>
    </lineage>
</organism>
<reference evidence="1" key="1">
    <citation type="journal article" date="2015" name="Nature">
        <title>Complex archaea that bridge the gap between prokaryotes and eukaryotes.</title>
        <authorList>
            <person name="Spang A."/>
            <person name="Saw J.H."/>
            <person name="Jorgensen S.L."/>
            <person name="Zaremba-Niedzwiedzka K."/>
            <person name="Martijn J."/>
            <person name="Lind A.E."/>
            <person name="van Eijk R."/>
            <person name="Schleper C."/>
            <person name="Guy L."/>
            <person name="Ettema T.J."/>
        </authorList>
    </citation>
    <scope>NUCLEOTIDE SEQUENCE</scope>
</reference>
<proteinExistence type="predicted"/>
<comment type="caution">
    <text evidence="1">The sequence shown here is derived from an EMBL/GenBank/DDBJ whole genome shotgun (WGS) entry which is preliminary data.</text>
</comment>
<gene>
    <name evidence="1" type="ORF">LCGC14_2546620</name>
</gene>